<keyword evidence="7" id="KW-0863">Zinc-finger</keyword>
<dbReference type="EC" id="2.3.2.27" evidence="3"/>
<evidence type="ECO:0000256" key="5">
    <source>
        <dbReference type="ARBA" id="ARBA00022692"/>
    </source>
</evidence>
<evidence type="ECO:0000256" key="6">
    <source>
        <dbReference type="ARBA" id="ARBA00022723"/>
    </source>
</evidence>
<keyword evidence="4" id="KW-0808">Transferase</keyword>
<protein>
    <recommendedName>
        <fullName evidence="3">RING-type E3 ubiquitin transferase</fullName>
        <ecNumber evidence="3">2.3.2.27</ecNumber>
    </recommendedName>
</protein>
<keyword evidence="9" id="KW-0862">Zinc</keyword>
<evidence type="ECO:0000313" key="14">
    <source>
        <dbReference type="EMBL" id="CAH0385803.1"/>
    </source>
</evidence>
<sequence>MDGILAECWKEIVGLLLDGMVFGVFTCFHCAYKNMHAQIQDAKRHGINPEGIKSLADSKKSCAIIHGVVKPADKPIKSAHAPDTYGVVQKMSIKNHAMARNPTGFWTSEKHTIKEAHNFVPFFVEKGPYKVRVESPLDASYLDLDTIVDYFEPAPTSFFDSLMVLFTGVRHQGIQTTEEMLKVGTLLTGVGELSLDSDNQLSLGQPSDGTSPFILTVLPVSSLLKKLDEQSRLYWWLAAFTGSVGLVILYSVSRKAWKHYKRKEEERRNKELLEAGRKQRRQTVRGDNVVSEAERTNPWAEVVFLAKESKSAQIFNIIIAIHCTPARHHWEPRTNNFELCKFSILECNLIPEP</sequence>
<gene>
    <name evidence="14" type="ORF">BEMITA_LOCUS4992</name>
</gene>
<keyword evidence="5 12" id="KW-0812">Transmembrane</keyword>
<dbReference type="PANTHER" id="PTHR12183:SF32">
    <property type="entry name" value="MITOCHONDRIAL E3 UBIQUITIN PROTEIN LIGASE 1"/>
    <property type="match status" value="1"/>
</dbReference>
<evidence type="ECO:0000256" key="10">
    <source>
        <dbReference type="ARBA" id="ARBA00022989"/>
    </source>
</evidence>
<evidence type="ECO:0000256" key="8">
    <source>
        <dbReference type="ARBA" id="ARBA00022786"/>
    </source>
</evidence>
<dbReference type="PANTHER" id="PTHR12183">
    <property type="entry name" value="MITOCHONDRIAL UBIQUITIN LIGASE ACTIVATOR OF NFKB 1"/>
    <property type="match status" value="1"/>
</dbReference>
<evidence type="ECO:0000256" key="9">
    <source>
        <dbReference type="ARBA" id="ARBA00022833"/>
    </source>
</evidence>
<dbReference type="Proteomes" id="UP001152759">
    <property type="component" value="Chromosome 2"/>
</dbReference>
<keyword evidence="11 12" id="KW-0472">Membrane</keyword>
<dbReference type="GO" id="GO:0061630">
    <property type="term" value="F:ubiquitin protein ligase activity"/>
    <property type="evidence" value="ECO:0007669"/>
    <property type="project" value="UniProtKB-EC"/>
</dbReference>
<dbReference type="GO" id="GO:0008270">
    <property type="term" value="F:zinc ion binding"/>
    <property type="evidence" value="ECO:0007669"/>
    <property type="project" value="UniProtKB-KW"/>
</dbReference>
<keyword evidence="10 12" id="KW-1133">Transmembrane helix</keyword>
<keyword evidence="8" id="KW-0833">Ubl conjugation pathway</keyword>
<proteinExistence type="predicted"/>
<evidence type="ECO:0000256" key="2">
    <source>
        <dbReference type="ARBA" id="ARBA00004141"/>
    </source>
</evidence>
<name>A0A9P0EZQ0_BEMTA</name>
<organism evidence="14 15">
    <name type="scientific">Bemisia tabaci</name>
    <name type="common">Sweetpotato whitefly</name>
    <name type="synonym">Aleurodes tabaci</name>
    <dbReference type="NCBI Taxonomy" id="7038"/>
    <lineage>
        <taxon>Eukaryota</taxon>
        <taxon>Metazoa</taxon>
        <taxon>Ecdysozoa</taxon>
        <taxon>Arthropoda</taxon>
        <taxon>Hexapoda</taxon>
        <taxon>Insecta</taxon>
        <taxon>Pterygota</taxon>
        <taxon>Neoptera</taxon>
        <taxon>Paraneoptera</taxon>
        <taxon>Hemiptera</taxon>
        <taxon>Sternorrhyncha</taxon>
        <taxon>Aleyrodoidea</taxon>
        <taxon>Aleyrodidae</taxon>
        <taxon>Aleyrodinae</taxon>
        <taxon>Bemisia</taxon>
    </lineage>
</organism>
<accession>A0A9P0EZQ0</accession>
<evidence type="ECO:0000313" key="15">
    <source>
        <dbReference type="Proteomes" id="UP001152759"/>
    </source>
</evidence>
<comment type="catalytic activity">
    <reaction evidence="1">
        <text>S-ubiquitinyl-[E2 ubiquitin-conjugating enzyme]-L-cysteine + [acceptor protein]-L-lysine = [E2 ubiquitin-conjugating enzyme]-L-cysteine + N(6)-ubiquitinyl-[acceptor protein]-L-lysine.</text>
        <dbReference type="EC" id="2.3.2.27"/>
    </reaction>
</comment>
<keyword evidence="6" id="KW-0479">Metal-binding</keyword>
<dbReference type="OrthoDB" id="66726at2759"/>
<keyword evidence="15" id="KW-1185">Reference proteome</keyword>
<evidence type="ECO:0000256" key="3">
    <source>
        <dbReference type="ARBA" id="ARBA00012483"/>
    </source>
</evidence>
<evidence type="ECO:0000256" key="4">
    <source>
        <dbReference type="ARBA" id="ARBA00022679"/>
    </source>
</evidence>
<dbReference type="EMBL" id="OU963863">
    <property type="protein sequence ID" value="CAH0385803.1"/>
    <property type="molecule type" value="Genomic_DNA"/>
</dbReference>
<dbReference type="GO" id="GO:0016020">
    <property type="term" value="C:membrane"/>
    <property type="evidence" value="ECO:0007669"/>
    <property type="project" value="UniProtKB-SubCell"/>
</dbReference>
<feature type="transmembrane region" description="Helical" evidence="12">
    <location>
        <begin position="233"/>
        <end position="253"/>
    </location>
</feature>
<dbReference type="GO" id="GO:0016567">
    <property type="term" value="P:protein ubiquitination"/>
    <property type="evidence" value="ECO:0007669"/>
    <property type="project" value="InterPro"/>
</dbReference>
<evidence type="ECO:0000256" key="11">
    <source>
        <dbReference type="ARBA" id="ARBA00023136"/>
    </source>
</evidence>
<comment type="subcellular location">
    <subcellularLocation>
        <location evidence="2">Membrane</location>
        <topology evidence="2">Multi-pass membrane protein</topology>
    </subcellularLocation>
</comment>
<evidence type="ECO:0000259" key="13">
    <source>
        <dbReference type="Pfam" id="PF12483"/>
    </source>
</evidence>
<reference evidence="14" key="1">
    <citation type="submission" date="2021-12" db="EMBL/GenBank/DDBJ databases">
        <authorList>
            <person name="King R."/>
        </authorList>
    </citation>
    <scope>NUCLEOTIDE SEQUENCE</scope>
</reference>
<dbReference type="Pfam" id="PF12483">
    <property type="entry name" value="GIDE"/>
    <property type="match status" value="1"/>
</dbReference>
<dbReference type="InterPro" id="IPR022170">
    <property type="entry name" value="MUL1-like"/>
</dbReference>
<evidence type="ECO:0000256" key="7">
    <source>
        <dbReference type="ARBA" id="ARBA00022771"/>
    </source>
</evidence>
<evidence type="ECO:0000256" key="12">
    <source>
        <dbReference type="SAM" id="Phobius"/>
    </source>
</evidence>
<dbReference type="AlphaFoldDB" id="A0A9P0EZQ0"/>
<feature type="domain" description="E3 Ubiquitin ligase MUL1-like" evidence="13">
    <location>
        <begin position="100"/>
        <end position="248"/>
    </location>
</feature>
<evidence type="ECO:0000256" key="1">
    <source>
        <dbReference type="ARBA" id="ARBA00000900"/>
    </source>
</evidence>
<dbReference type="InterPro" id="IPR051652">
    <property type="entry name" value="MDM2_MDM4_MUL1"/>
</dbReference>